<evidence type="ECO:0000313" key="1">
    <source>
        <dbReference type="EMBL" id="GMN41949.1"/>
    </source>
</evidence>
<reference evidence="1" key="1">
    <citation type="submission" date="2023-07" db="EMBL/GenBank/DDBJ databases">
        <title>draft genome sequence of fig (Ficus carica).</title>
        <authorList>
            <person name="Takahashi T."/>
            <person name="Nishimura K."/>
        </authorList>
    </citation>
    <scope>NUCLEOTIDE SEQUENCE</scope>
</reference>
<dbReference type="EMBL" id="BTGU01000013">
    <property type="protein sequence ID" value="GMN41949.1"/>
    <property type="molecule type" value="Genomic_DNA"/>
</dbReference>
<dbReference type="Proteomes" id="UP001187192">
    <property type="component" value="Unassembled WGS sequence"/>
</dbReference>
<protein>
    <submittedName>
        <fullName evidence="1">Uncharacterized protein</fullName>
    </submittedName>
</protein>
<accession>A0AA88DHU2</accession>
<name>A0AA88DHU2_FICCA</name>
<sequence length="50" mass="5609">MAGAEGKILCSSWNVHGCRGKKGKNARRRKKNVDVEETAPTQLFLTKVMY</sequence>
<gene>
    <name evidence="1" type="ORF">TIFTF001_011153</name>
</gene>
<keyword evidence="2" id="KW-1185">Reference proteome</keyword>
<organism evidence="1 2">
    <name type="scientific">Ficus carica</name>
    <name type="common">Common fig</name>
    <dbReference type="NCBI Taxonomy" id="3494"/>
    <lineage>
        <taxon>Eukaryota</taxon>
        <taxon>Viridiplantae</taxon>
        <taxon>Streptophyta</taxon>
        <taxon>Embryophyta</taxon>
        <taxon>Tracheophyta</taxon>
        <taxon>Spermatophyta</taxon>
        <taxon>Magnoliopsida</taxon>
        <taxon>eudicotyledons</taxon>
        <taxon>Gunneridae</taxon>
        <taxon>Pentapetalae</taxon>
        <taxon>rosids</taxon>
        <taxon>fabids</taxon>
        <taxon>Rosales</taxon>
        <taxon>Moraceae</taxon>
        <taxon>Ficeae</taxon>
        <taxon>Ficus</taxon>
    </lineage>
</organism>
<evidence type="ECO:0000313" key="2">
    <source>
        <dbReference type="Proteomes" id="UP001187192"/>
    </source>
</evidence>
<dbReference type="AlphaFoldDB" id="A0AA88DHU2"/>
<comment type="caution">
    <text evidence="1">The sequence shown here is derived from an EMBL/GenBank/DDBJ whole genome shotgun (WGS) entry which is preliminary data.</text>
</comment>
<proteinExistence type="predicted"/>